<organism evidence="1 2">
    <name type="scientific">Nostoc flagelliforme CCNUN1</name>
    <dbReference type="NCBI Taxonomy" id="2038116"/>
    <lineage>
        <taxon>Bacteria</taxon>
        <taxon>Bacillati</taxon>
        <taxon>Cyanobacteriota</taxon>
        <taxon>Cyanophyceae</taxon>
        <taxon>Nostocales</taxon>
        <taxon>Nostocaceae</taxon>
        <taxon>Nostoc</taxon>
    </lineage>
</organism>
<evidence type="ECO:0000313" key="2">
    <source>
        <dbReference type="Proteomes" id="UP000232003"/>
    </source>
</evidence>
<reference evidence="1 2" key="1">
    <citation type="submission" date="2017-11" db="EMBL/GenBank/DDBJ databases">
        <title>Complete genome of a free-living desiccation-tolerant cyanobacterium and its photosynthetic adaptation to extreme terrestrial habitat.</title>
        <authorList>
            <person name="Shang J."/>
        </authorList>
    </citation>
    <scope>NUCLEOTIDE SEQUENCE [LARGE SCALE GENOMIC DNA]</scope>
    <source>
        <strain evidence="1 2">CCNUN1</strain>
    </source>
</reference>
<dbReference type="KEGG" id="nfl:COO91_00145"/>
<dbReference type="EMBL" id="CP024785">
    <property type="protein sequence ID" value="AUB34325.1"/>
    <property type="molecule type" value="Genomic_DNA"/>
</dbReference>
<gene>
    <name evidence="1" type="ORF">COO91_00145</name>
</gene>
<sequence length="42" mass="5048">MHHLYAQQQSDQLEPRPLNQKFLQRTSLMLPCHVQALWCDLE</sequence>
<accession>A0A2K8SHL0</accession>
<name>A0A2K8SHL0_9NOSO</name>
<keyword evidence="2" id="KW-1185">Reference proteome</keyword>
<evidence type="ECO:0000313" key="1">
    <source>
        <dbReference type="EMBL" id="AUB34325.1"/>
    </source>
</evidence>
<dbReference type="AlphaFoldDB" id="A0A2K8SHL0"/>
<proteinExistence type="predicted"/>
<protein>
    <submittedName>
        <fullName evidence="1">Uncharacterized protein</fullName>
    </submittedName>
</protein>
<dbReference type="Proteomes" id="UP000232003">
    <property type="component" value="Chromosome"/>
</dbReference>